<dbReference type="EMBL" id="CADCWD010000024">
    <property type="protein sequence ID" value="CAA9526617.1"/>
    <property type="molecule type" value="Genomic_DNA"/>
</dbReference>
<reference evidence="1" key="1">
    <citation type="submission" date="2020-02" db="EMBL/GenBank/DDBJ databases">
        <authorList>
            <person name="Meier V. D."/>
        </authorList>
    </citation>
    <scope>NUCLEOTIDE SEQUENCE</scope>
    <source>
        <strain evidence="1">AVDCRST_MAG23</strain>
    </source>
</reference>
<evidence type="ECO:0000313" key="1">
    <source>
        <dbReference type="EMBL" id="CAA9526617.1"/>
    </source>
</evidence>
<organism evidence="1">
    <name type="scientific">uncultured Sphingosinicella sp</name>
    <dbReference type="NCBI Taxonomy" id="478748"/>
    <lineage>
        <taxon>Bacteria</taxon>
        <taxon>Pseudomonadati</taxon>
        <taxon>Pseudomonadota</taxon>
        <taxon>Alphaproteobacteria</taxon>
        <taxon>Sphingomonadales</taxon>
        <taxon>Sphingosinicellaceae</taxon>
        <taxon>Sphingosinicella</taxon>
        <taxon>environmental samples</taxon>
    </lineage>
</organism>
<name>A0A6J4TMU0_9SPHN</name>
<proteinExistence type="predicted"/>
<accession>A0A6J4TMU0</accession>
<dbReference type="AlphaFoldDB" id="A0A6J4TMU0"/>
<sequence>MLRLNVRNGWKADIDVARRSAIWKPMLKNFTIHAFAEMIVADRAIDLHNLYRVFSISTDFAGDAATERRHRDHQWPGPEALPEAVILTCSGNLKIAVNDLVDAPVPLRDDAVEVAYYDDHCEWDTFLDEELAANQGFEGLHISFSGGLVLRIRADVAEVAIS</sequence>
<gene>
    <name evidence="1" type="ORF">AVDCRST_MAG23-614</name>
</gene>
<protein>
    <submittedName>
        <fullName evidence="1">Uncharacterized protein</fullName>
    </submittedName>
</protein>